<evidence type="ECO:0000256" key="2">
    <source>
        <dbReference type="SAM" id="Phobius"/>
    </source>
</evidence>
<gene>
    <name evidence="4" type="ORF">Esi_0024_0024</name>
</gene>
<sequence length="79" mass="8565">MPAAFESHGMDLRWQGWVASTYGLISFFVGPMLGRVSDSMGRVAMLKMSCVGNIIGALGSLYATGRWTFIASRKVFPSS</sequence>
<reference evidence="4 5" key="1">
    <citation type="journal article" date="2010" name="Nature">
        <title>The Ectocarpus genome and the independent evolution of multicellularity in brown algae.</title>
        <authorList>
            <person name="Cock J.M."/>
            <person name="Sterck L."/>
            <person name="Rouze P."/>
            <person name="Scornet D."/>
            <person name="Allen A.E."/>
            <person name="Amoutzias G."/>
            <person name="Anthouard V."/>
            <person name="Artiguenave F."/>
            <person name="Aury J.M."/>
            <person name="Badger J.H."/>
            <person name="Beszteri B."/>
            <person name="Billiau K."/>
            <person name="Bonnet E."/>
            <person name="Bothwell J.H."/>
            <person name="Bowler C."/>
            <person name="Boyen C."/>
            <person name="Brownlee C."/>
            <person name="Carrano C.J."/>
            <person name="Charrier B."/>
            <person name="Cho G.Y."/>
            <person name="Coelho S.M."/>
            <person name="Collen J."/>
            <person name="Corre E."/>
            <person name="Da Silva C."/>
            <person name="Delage L."/>
            <person name="Delaroque N."/>
            <person name="Dittami S.M."/>
            <person name="Doulbeau S."/>
            <person name="Elias M."/>
            <person name="Farnham G."/>
            <person name="Gachon C.M."/>
            <person name="Gschloessl B."/>
            <person name="Heesch S."/>
            <person name="Jabbari K."/>
            <person name="Jubin C."/>
            <person name="Kawai H."/>
            <person name="Kimura K."/>
            <person name="Kloareg B."/>
            <person name="Kupper F.C."/>
            <person name="Lang D."/>
            <person name="Le Bail A."/>
            <person name="Leblanc C."/>
            <person name="Lerouge P."/>
            <person name="Lohr M."/>
            <person name="Lopez P.J."/>
            <person name="Martens C."/>
            <person name="Maumus F."/>
            <person name="Michel G."/>
            <person name="Miranda-Saavedra D."/>
            <person name="Morales J."/>
            <person name="Moreau H."/>
            <person name="Motomura T."/>
            <person name="Nagasato C."/>
            <person name="Napoli C.A."/>
            <person name="Nelson D.R."/>
            <person name="Nyvall-Collen P."/>
            <person name="Peters A.F."/>
            <person name="Pommier C."/>
            <person name="Potin P."/>
            <person name="Poulain J."/>
            <person name="Quesneville H."/>
            <person name="Read B."/>
            <person name="Rensing S.A."/>
            <person name="Ritter A."/>
            <person name="Rousvoal S."/>
            <person name="Samanta M."/>
            <person name="Samson G."/>
            <person name="Schroeder D.C."/>
            <person name="Segurens B."/>
            <person name="Strittmatter M."/>
            <person name="Tonon T."/>
            <person name="Tregear J.W."/>
            <person name="Valentin K."/>
            <person name="von Dassow P."/>
            <person name="Yamagishi T."/>
            <person name="Van de Peer Y."/>
            <person name="Wincker P."/>
        </authorList>
    </citation>
    <scope>NUCLEOTIDE SEQUENCE [LARGE SCALE GENOMIC DNA]</scope>
    <source>
        <strain evidence="5">Ec32 / CCAP1310/4</strain>
    </source>
</reference>
<evidence type="ECO:0000259" key="3">
    <source>
        <dbReference type="PROSITE" id="PS50850"/>
    </source>
</evidence>
<organism evidence="4 5">
    <name type="scientific">Ectocarpus siliculosus</name>
    <name type="common">Brown alga</name>
    <name type="synonym">Conferva siliculosa</name>
    <dbReference type="NCBI Taxonomy" id="2880"/>
    <lineage>
        <taxon>Eukaryota</taxon>
        <taxon>Sar</taxon>
        <taxon>Stramenopiles</taxon>
        <taxon>Ochrophyta</taxon>
        <taxon>PX clade</taxon>
        <taxon>Phaeophyceae</taxon>
        <taxon>Ectocarpales</taxon>
        <taxon>Ectocarpaceae</taxon>
        <taxon>Ectocarpus</taxon>
    </lineage>
</organism>
<dbReference type="InParanoid" id="D8LJ31"/>
<accession>D8LJ31</accession>
<dbReference type="SUPFAM" id="SSF103473">
    <property type="entry name" value="MFS general substrate transporter"/>
    <property type="match status" value="1"/>
</dbReference>
<dbReference type="GO" id="GO:0016020">
    <property type="term" value="C:membrane"/>
    <property type="evidence" value="ECO:0007669"/>
    <property type="project" value="UniProtKB-SubCell"/>
</dbReference>
<evidence type="ECO:0000256" key="1">
    <source>
        <dbReference type="ARBA" id="ARBA00004141"/>
    </source>
</evidence>
<dbReference type="Proteomes" id="UP000002630">
    <property type="component" value="Linkage Group LG15"/>
</dbReference>
<name>D8LJ31_ECTSI</name>
<keyword evidence="5" id="KW-1185">Reference proteome</keyword>
<feature type="transmembrane region" description="Helical" evidence="2">
    <location>
        <begin position="14"/>
        <end position="33"/>
    </location>
</feature>
<evidence type="ECO:0000313" key="4">
    <source>
        <dbReference type="EMBL" id="CBN76915.1"/>
    </source>
</evidence>
<dbReference type="InterPro" id="IPR020846">
    <property type="entry name" value="MFS_dom"/>
</dbReference>
<dbReference type="InterPro" id="IPR036259">
    <property type="entry name" value="MFS_trans_sf"/>
</dbReference>
<feature type="domain" description="Major facilitator superfamily (MFS) profile" evidence="3">
    <location>
        <begin position="1"/>
        <end position="79"/>
    </location>
</feature>
<dbReference type="AlphaFoldDB" id="D8LJ31"/>
<dbReference type="Gene3D" id="1.20.1250.20">
    <property type="entry name" value="MFS general substrate transporter like domains"/>
    <property type="match status" value="1"/>
</dbReference>
<proteinExistence type="predicted"/>
<keyword evidence="2" id="KW-0472">Membrane</keyword>
<dbReference type="PROSITE" id="PS50850">
    <property type="entry name" value="MFS"/>
    <property type="match status" value="1"/>
</dbReference>
<dbReference type="GO" id="GO:0022857">
    <property type="term" value="F:transmembrane transporter activity"/>
    <property type="evidence" value="ECO:0007669"/>
    <property type="project" value="InterPro"/>
</dbReference>
<dbReference type="OrthoDB" id="190500at2759"/>
<feature type="transmembrane region" description="Helical" evidence="2">
    <location>
        <begin position="45"/>
        <end position="63"/>
    </location>
</feature>
<comment type="subcellular location">
    <subcellularLocation>
        <location evidence="1">Membrane</location>
        <topology evidence="1">Multi-pass membrane protein</topology>
    </subcellularLocation>
</comment>
<evidence type="ECO:0000313" key="5">
    <source>
        <dbReference type="Proteomes" id="UP000002630"/>
    </source>
</evidence>
<keyword evidence="2" id="KW-0812">Transmembrane</keyword>
<keyword evidence="2" id="KW-1133">Transmembrane helix</keyword>
<dbReference type="EMBL" id="FN649740">
    <property type="protein sequence ID" value="CBN76915.1"/>
    <property type="molecule type" value="Genomic_DNA"/>
</dbReference>
<protein>
    <recommendedName>
        <fullName evidence="3">Major facilitator superfamily (MFS) profile domain-containing protein</fullName>
    </recommendedName>
</protein>
<dbReference type="EMBL" id="FN648420">
    <property type="protein sequence ID" value="CBN76915.1"/>
    <property type="molecule type" value="Genomic_DNA"/>
</dbReference>